<feature type="region of interest" description="Disordered" evidence="1">
    <location>
        <begin position="85"/>
        <end position="113"/>
    </location>
</feature>
<dbReference type="Proteomes" id="UP001365542">
    <property type="component" value="Unassembled WGS sequence"/>
</dbReference>
<feature type="signal peptide" evidence="2">
    <location>
        <begin position="1"/>
        <end position="21"/>
    </location>
</feature>
<feature type="chain" id="PRO_5043653853" evidence="2">
    <location>
        <begin position="22"/>
        <end position="658"/>
    </location>
</feature>
<accession>A0AAV9XI31</accession>
<evidence type="ECO:0000256" key="2">
    <source>
        <dbReference type="SAM" id="SignalP"/>
    </source>
</evidence>
<keyword evidence="4" id="KW-1185">Reference proteome</keyword>
<proteinExistence type="predicted"/>
<sequence>MDFSTRLHLFIWLLLKSTVEAAPEPVPTNGFDTARSGINTHRTNLTYSNPIGAGLFTPYNPYLGDNTAYDIPNSRINQFKNHNVYTETGVPPTEQDELTHPHQQPLPSPPKQSMVKFLSGRNPQQGIDEAGERIGVSNKDVMNVLGIFDIERDSTEPLSTTRGYNYNYGNQLDTPRFSEHGGIEAMISKGDEDEGNIDPINIEELVEMSQTTTTNIQAPKKVDIKQLGVDIPTGFIKAEGADPLDPRNPTVRLIKQDEDVEGFVVSPRGDTTVTATTRLDGVYNEQNERILALQQQWSAPYSSKWVVKDTVLWLAGTNFFAYICHISGVRSGFMLGNWDEKEILSEKCAGRSQGSSFHYSGWEIVESKRPSAGTEKETVELVFNNKKLTSLNQIGLFGQRFPAANTPCCWLMPHNHKDVGKLEYRVPRYVQLTTLPEAQVARAAKSSNPAEKAVWLSVGEADRTGNPERKEWTMQDIFNGAPIQIQCSSVGFYPAYAYWSEVDPKTDPFSANRNVHGSSDVVFGSLEVYPNPGIWFYNKENDRIYKWGTHSYVYPLHPKITVDGAKSNRPRIYAGYGITLVVPDKQWTTPRYAYSAVSPLPLVARLMTLGKPKPVVDASVSQEKMSQLDALRTGMELIVEALPVEVPKGPYIQITRVQ</sequence>
<protein>
    <submittedName>
        <fullName evidence="3">Uncharacterized protein</fullName>
    </submittedName>
</protein>
<dbReference type="AlphaFoldDB" id="A0AAV9XI31"/>
<gene>
    <name evidence="3" type="ORF">TWF694_008212</name>
</gene>
<evidence type="ECO:0000256" key="1">
    <source>
        <dbReference type="SAM" id="MobiDB-lite"/>
    </source>
</evidence>
<reference evidence="3 4" key="1">
    <citation type="submission" date="2019-10" db="EMBL/GenBank/DDBJ databases">
        <authorList>
            <person name="Palmer J.M."/>
        </authorList>
    </citation>
    <scope>NUCLEOTIDE SEQUENCE [LARGE SCALE GENOMIC DNA]</scope>
    <source>
        <strain evidence="3 4">TWF694</strain>
    </source>
</reference>
<comment type="caution">
    <text evidence="3">The sequence shown here is derived from an EMBL/GenBank/DDBJ whole genome shotgun (WGS) entry which is preliminary data.</text>
</comment>
<organism evidence="3 4">
    <name type="scientific">Orbilia ellipsospora</name>
    <dbReference type="NCBI Taxonomy" id="2528407"/>
    <lineage>
        <taxon>Eukaryota</taxon>
        <taxon>Fungi</taxon>
        <taxon>Dikarya</taxon>
        <taxon>Ascomycota</taxon>
        <taxon>Pezizomycotina</taxon>
        <taxon>Orbiliomycetes</taxon>
        <taxon>Orbiliales</taxon>
        <taxon>Orbiliaceae</taxon>
        <taxon>Orbilia</taxon>
    </lineage>
</organism>
<keyword evidence="2" id="KW-0732">Signal</keyword>
<evidence type="ECO:0000313" key="4">
    <source>
        <dbReference type="Proteomes" id="UP001365542"/>
    </source>
</evidence>
<name>A0AAV9XI31_9PEZI</name>
<dbReference type="EMBL" id="JAVHJO010000004">
    <property type="protein sequence ID" value="KAK6540824.1"/>
    <property type="molecule type" value="Genomic_DNA"/>
</dbReference>
<evidence type="ECO:0000313" key="3">
    <source>
        <dbReference type="EMBL" id="KAK6540824.1"/>
    </source>
</evidence>